<organism evidence="2 3">
    <name type="scientific">Pectobacterium araliae</name>
    <dbReference type="NCBI Taxonomy" id="3073862"/>
    <lineage>
        <taxon>Bacteria</taxon>
        <taxon>Pseudomonadati</taxon>
        <taxon>Pseudomonadota</taxon>
        <taxon>Gammaproteobacteria</taxon>
        <taxon>Enterobacterales</taxon>
        <taxon>Pectobacteriaceae</taxon>
        <taxon>Pectobacterium</taxon>
    </lineage>
</organism>
<proteinExistence type="predicted"/>
<evidence type="ECO:0000256" key="1">
    <source>
        <dbReference type="SAM" id="SignalP"/>
    </source>
</evidence>
<evidence type="ECO:0000313" key="3">
    <source>
        <dbReference type="Proteomes" id="UP001377830"/>
    </source>
</evidence>
<protein>
    <submittedName>
        <fullName evidence="2">Uncharacterized protein</fullName>
    </submittedName>
</protein>
<dbReference type="KEGG" id="parl:PEC302110_21130"/>
<dbReference type="EMBL" id="AP028908">
    <property type="protein sequence ID" value="BES85016.1"/>
    <property type="molecule type" value="Genomic_DNA"/>
</dbReference>
<feature type="chain" id="PRO_5047040071" evidence="1">
    <location>
        <begin position="29"/>
        <end position="44"/>
    </location>
</feature>
<gene>
    <name evidence="2" type="ORF">PEC302110_21130</name>
</gene>
<feature type="signal peptide" evidence="1">
    <location>
        <begin position="1"/>
        <end position="28"/>
    </location>
</feature>
<accession>A0AAN0KEY7</accession>
<dbReference type="AlphaFoldDB" id="A0AAN0KEY7"/>
<sequence length="44" mass="4746">MKKTKKLNTAVLISGVLSAALYTLPAQSQPVDNMTPMPTRITTN</sequence>
<name>A0AAN0KEY7_9GAMM</name>
<keyword evidence="3" id="KW-1185">Reference proteome</keyword>
<keyword evidence="1" id="KW-0732">Signal</keyword>
<reference evidence="3" key="1">
    <citation type="journal article" date="2024" name="Int. J. Syst. Evol. Microbiol.">
        <title>Pectobacterium araliae sp. nov., a pathogen causing bacterial soft rot of Japanese angelica tree in Japan.</title>
        <authorList>
            <person name="Sawada H."/>
            <person name="Someya N."/>
            <person name="Morohoshi T."/>
            <person name="Ono M."/>
            <person name="Satou M."/>
        </authorList>
    </citation>
    <scope>NUCLEOTIDE SEQUENCE [LARGE SCALE GENOMIC DNA]</scope>
    <source>
        <strain evidence="3">MAFF 302110</strain>
    </source>
</reference>
<dbReference type="Proteomes" id="UP001377830">
    <property type="component" value="Chromosome"/>
</dbReference>
<dbReference type="RefSeq" id="WP_261849573.1">
    <property type="nucleotide sequence ID" value="NZ_AP028908.1"/>
</dbReference>
<evidence type="ECO:0000313" key="2">
    <source>
        <dbReference type="EMBL" id="BES85016.1"/>
    </source>
</evidence>